<dbReference type="EMBL" id="JANEYG010000059">
    <property type="protein sequence ID" value="KAJ8915054.1"/>
    <property type="molecule type" value="Genomic_DNA"/>
</dbReference>
<organism evidence="1 2">
    <name type="scientific">Exocentrus adspersus</name>
    <dbReference type="NCBI Taxonomy" id="1586481"/>
    <lineage>
        <taxon>Eukaryota</taxon>
        <taxon>Metazoa</taxon>
        <taxon>Ecdysozoa</taxon>
        <taxon>Arthropoda</taxon>
        <taxon>Hexapoda</taxon>
        <taxon>Insecta</taxon>
        <taxon>Pterygota</taxon>
        <taxon>Neoptera</taxon>
        <taxon>Endopterygota</taxon>
        <taxon>Coleoptera</taxon>
        <taxon>Polyphaga</taxon>
        <taxon>Cucujiformia</taxon>
        <taxon>Chrysomeloidea</taxon>
        <taxon>Cerambycidae</taxon>
        <taxon>Lamiinae</taxon>
        <taxon>Acanthocinini</taxon>
        <taxon>Exocentrus</taxon>
    </lineage>
</organism>
<protein>
    <submittedName>
        <fullName evidence="1">Uncharacterized protein</fullName>
    </submittedName>
</protein>
<dbReference type="Proteomes" id="UP001159042">
    <property type="component" value="Unassembled WGS sequence"/>
</dbReference>
<proteinExistence type="predicted"/>
<keyword evidence="2" id="KW-1185">Reference proteome</keyword>
<accession>A0AAV8VLR9</accession>
<comment type="caution">
    <text evidence="1">The sequence shown here is derived from an EMBL/GenBank/DDBJ whole genome shotgun (WGS) entry which is preliminary data.</text>
</comment>
<name>A0AAV8VLR9_9CUCU</name>
<dbReference type="AlphaFoldDB" id="A0AAV8VLR9"/>
<evidence type="ECO:0000313" key="1">
    <source>
        <dbReference type="EMBL" id="KAJ8915054.1"/>
    </source>
</evidence>
<reference evidence="1 2" key="1">
    <citation type="journal article" date="2023" name="Insect Mol. Biol.">
        <title>Genome sequencing provides insights into the evolution of gene families encoding plant cell wall-degrading enzymes in longhorned beetles.</title>
        <authorList>
            <person name="Shin N.R."/>
            <person name="Okamura Y."/>
            <person name="Kirsch R."/>
            <person name="Pauchet Y."/>
        </authorList>
    </citation>
    <scope>NUCLEOTIDE SEQUENCE [LARGE SCALE GENOMIC DNA]</scope>
    <source>
        <strain evidence="1">EAD_L_NR</strain>
    </source>
</reference>
<evidence type="ECO:0000313" key="2">
    <source>
        <dbReference type="Proteomes" id="UP001159042"/>
    </source>
</evidence>
<gene>
    <name evidence="1" type="ORF">NQ315_016029</name>
</gene>
<sequence length="237" mass="27203">MKYEKRDCNAYPNGNIIYKVSQNMVDKDKSDSYPLYPVFGSLDPNFQFPSKDFPHNSFRLKKITKSRFLLKKKYLDCVYEYRVLSARETVLAGAVHLHILPEGHVELSILDSAGVDVYVRGRGPIGRQLYLPLHERIFRSSSNLVVSLSSELRSEYSLCFSGFRHRCMVRLELRGETSGATLRSFVRQRPKAGGKGGQLLRSFLYTEFISSMIIRKQHNLLIQCKNEVANDTELQKA</sequence>